<feature type="non-terminal residue" evidence="1">
    <location>
        <position position="76"/>
    </location>
</feature>
<protein>
    <submittedName>
        <fullName evidence="1">Uncharacterized protein</fullName>
    </submittedName>
</protein>
<dbReference type="AlphaFoldDB" id="J9DZP3"/>
<accession>J9DZP3</accession>
<name>J9DZP3_WUCBA</name>
<evidence type="ECO:0000313" key="1">
    <source>
        <dbReference type="EMBL" id="EJW70082.1"/>
    </source>
</evidence>
<proteinExistence type="predicted"/>
<gene>
    <name evidence="1" type="ORF">WUBG_19013</name>
</gene>
<organism evidence="1 2">
    <name type="scientific">Wuchereria bancrofti</name>
    <dbReference type="NCBI Taxonomy" id="6293"/>
    <lineage>
        <taxon>Eukaryota</taxon>
        <taxon>Metazoa</taxon>
        <taxon>Ecdysozoa</taxon>
        <taxon>Nematoda</taxon>
        <taxon>Chromadorea</taxon>
        <taxon>Rhabditida</taxon>
        <taxon>Spirurina</taxon>
        <taxon>Spiruromorpha</taxon>
        <taxon>Filarioidea</taxon>
        <taxon>Onchocercidae</taxon>
        <taxon>Wuchereria</taxon>
    </lineage>
</organism>
<sequence length="76" mass="8667">MITTSTISTAVDVALNLVITDERSTTMERNKPENHNEQFLFIDENDKNELQLSNESTIPDWTEVVQISETVIDNNN</sequence>
<evidence type="ECO:0000313" key="2">
    <source>
        <dbReference type="Proteomes" id="UP000004810"/>
    </source>
</evidence>
<dbReference type="EMBL" id="ADBV01023629">
    <property type="protein sequence ID" value="EJW70082.1"/>
    <property type="molecule type" value="Genomic_DNA"/>
</dbReference>
<dbReference type="Proteomes" id="UP000004810">
    <property type="component" value="Unassembled WGS sequence"/>
</dbReference>
<reference evidence="2" key="1">
    <citation type="submission" date="2012-08" db="EMBL/GenBank/DDBJ databases">
        <title>The Genome Sequence of Wuchereria bancrofti.</title>
        <authorList>
            <person name="Nutman T.B."/>
            <person name="Fink D.L."/>
            <person name="Russ C."/>
            <person name="Young S."/>
            <person name="Zeng Q."/>
            <person name="Koehrsen M."/>
            <person name="Alvarado L."/>
            <person name="Berlin A."/>
            <person name="Chapman S.B."/>
            <person name="Chen Z."/>
            <person name="Freedman E."/>
            <person name="Gellesch M."/>
            <person name="Goldberg J."/>
            <person name="Griggs A."/>
            <person name="Gujja S."/>
            <person name="Heilman E.R."/>
            <person name="Heiman D."/>
            <person name="Hepburn T."/>
            <person name="Howarth C."/>
            <person name="Jen D."/>
            <person name="Larson L."/>
            <person name="Lewis B."/>
            <person name="Mehta T."/>
            <person name="Park D."/>
            <person name="Pearson M."/>
            <person name="Roberts A."/>
            <person name="Saif S."/>
            <person name="Shea T."/>
            <person name="Shenoy N."/>
            <person name="Sisk P."/>
            <person name="Stolte C."/>
            <person name="Sykes S."/>
            <person name="Walk T."/>
            <person name="White J."/>
            <person name="Yandava C."/>
            <person name="Haas B."/>
            <person name="Henn M.R."/>
            <person name="Nusbaum C."/>
            <person name="Birren B."/>
        </authorList>
    </citation>
    <scope>NUCLEOTIDE SEQUENCE [LARGE SCALE GENOMIC DNA]</scope>
    <source>
        <strain evidence="2">NA</strain>
    </source>
</reference>
<comment type="caution">
    <text evidence="1">The sequence shown here is derived from an EMBL/GenBank/DDBJ whole genome shotgun (WGS) entry which is preliminary data.</text>
</comment>